<dbReference type="AlphaFoldDB" id="A0A649Z3Y1"/>
<protein>
    <submittedName>
        <fullName evidence="1">Fic family protein</fullName>
    </submittedName>
</protein>
<geneLocation type="plasmid" evidence="1">
    <name>pA44</name>
</geneLocation>
<accession>A0A649Z3Y1</accession>
<keyword evidence="1" id="KW-0614">Plasmid</keyword>
<dbReference type="EMBL" id="MK795208">
    <property type="protein sequence ID" value="QGM49664.1"/>
    <property type="molecule type" value="Genomic_DNA"/>
</dbReference>
<organism evidence="1">
    <name type="scientific">Helicobacter pylori</name>
    <name type="common">Campylobacter pylori</name>
    <dbReference type="NCBI Taxonomy" id="210"/>
    <lineage>
        <taxon>Bacteria</taxon>
        <taxon>Pseudomonadati</taxon>
        <taxon>Campylobacterota</taxon>
        <taxon>Epsilonproteobacteria</taxon>
        <taxon>Campylobacterales</taxon>
        <taxon>Helicobacteraceae</taxon>
        <taxon>Helicobacter</taxon>
    </lineage>
</organism>
<name>A0A649Z3Y1_HELPX</name>
<reference evidence="1" key="1">
    <citation type="submission" date="2019-04" db="EMBL/GenBank/DDBJ databases">
        <authorList>
            <person name="Belova A.M."/>
            <person name="Babenko V.V."/>
        </authorList>
    </citation>
    <scope>NUCLEOTIDE SEQUENCE</scope>
    <source>
        <strain evidence="1">A44</strain>
        <plasmid evidence="1">pA44</plasmid>
    </source>
</reference>
<evidence type="ECO:0000313" key="1">
    <source>
        <dbReference type="EMBL" id="QGM49664.1"/>
    </source>
</evidence>
<sequence>MIDGFKNIIKFNIFVFFSYESGFIKNMSGLFVGQTASLNAIGVIRKFDLD</sequence>
<proteinExistence type="predicted"/>